<proteinExistence type="predicted"/>
<reference evidence="2 3" key="2">
    <citation type="submission" date="2016-08" db="EMBL/GenBank/DDBJ databases">
        <title>Pervasive Adenine N6-methylation of Active Genes in Fungi.</title>
        <authorList>
            <consortium name="DOE Joint Genome Institute"/>
            <person name="Mondo S.J."/>
            <person name="Dannebaum R.O."/>
            <person name="Kuo R.C."/>
            <person name="Labutti K."/>
            <person name="Haridas S."/>
            <person name="Kuo A."/>
            <person name="Salamov A."/>
            <person name="Ahrendt S.R."/>
            <person name="Lipzen A."/>
            <person name="Sullivan W."/>
            <person name="Andreopoulos W.B."/>
            <person name="Clum A."/>
            <person name="Lindquist E."/>
            <person name="Daum C."/>
            <person name="Ramamoorthy G.K."/>
            <person name="Gryganskyi A."/>
            <person name="Culley D."/>
            <person name="Magnuson J.K."/>
            <person name="James T.Y."/>
            <person name="O'Malley M.A."/>
            <person name="Stajich J.E."/>
            <person name="Spatafora J.W."/>
            <person name="Visel A."/>
            <person name="Grigoriev I.V."/>
        </authorList>
    </citation>
    <scope>NUCLEOTIDE SEQUENCE [LARGE SCALE GENOMIC DNA]</scope>
    <source>
        <strain evidence="2 3">S4</strain>
    </source>
</reference>
<keyword evidence="1" id="KW-1133">Transmembrane helix</keyword>
<keyword evidence="1" id="KW-0812">Transmembrane</keyword>
<protein>
    <submittedName>
        <fullName evidence="2">Uncharacterized protein</fullName>
    </submittedName>
</protein>
<reference evidence="2 3" key="1">
    <citation type="submission" date="2016-08" db="EMBL/GenBank/DDBJ databases">
        <title>A Parts List for Fungal Cellulosomes Revealed by Comparative Genomics.</title>
        <authorList>
            <consortium name="DOE Joint Genome Institute"/>
            <person name="Haitjema C.H."/>
            <person name="Gilmore S.P."/>
            <person name="Henske J.K."/>
            <person name="Solomon K.V."/>
            <person name="De Groot R."/>
            <person name="Kuo A."/>
            <person name="Mondo S.J."/>
            <person name="Salamov A.A."/>
            <person name="Labutti K."/>
            <person name="Zhao Z."/>
            <person name="Chiniquy J."/>
            <person name="Barry K."/>
            <person name="Brewer H.M."/>
            <person name="Purvine S.O."/>
            <person name="Wright A.T."/>
            <person name="Boxma B."/>
            <person name="Van Alen T."/>
            <person name="Hackstein J.H."/>
            <person name="Baker S.E."/>
            <person name="Grigoriev I.V."/>
            <person name="O'Malley M.A."/>
        </authorList>
    </citation>
    <scope>NUCLEOTIDE SEQUENCE [LARGE SCALE GENOMIC DNA]</scope>
    <source>
        <strain evidence="2 3">S4</strain>
    </source>
</reference>
<accession>A0A1Y1WWW1</accession>
<sequence length="133" mass="15720">MLTAVIIQTIFMKKFSIYLEKYLNNINLLKDFRTYSNDEDNATFISIIIIFWMLLGSTVILYFAYLKSRNINVVLGFIYVNSIYEEKIPNFMLILWTALGNIFGISHLLILYKFPSFLDKYTYIIVKNIKNKT</sequence>
<dbReference type="EMBL" id="MCFG01000225">
    <property type="protein sequence ID" value="ORX78027.1"/>
    <property type="molecule type" value="Genomic_DNA"/>
</dbReference>
<name>A0A1Y1WWW1_9FUNG</name>
<keyword evidence="1" id="KW-0472">Membrane</keyword>
<dbReference type="Proteomes" id="UP000193944">
    <property type="component" value="Unassembled WGS sequence"/>
</dbReference>
<gene>
    <name evidence="2" type="ORF">BCR32DRAFT_282643</name>
</gene>
<evidence type="ECO:0000256" key="1">
    <source>
        <dbReference type="SAM" id="Phobius"/>
    </source>
</evidence>
<organism evidence="2 3">
    <name type="scientific">Anaeromyces robustus</name>
    <dbReference type="NCBI Taxonomy" id="1754192"/>
    <lineage>
        <taxon>Eukaryota</taxon>
        <taxon>Fungi</taxon>
        <taxon>Fungi incertae sedis</taxon>
        <taxon>Chytridiomycota</taxon>
        <taxon>Chytridiomycota incertae sedis</taxon>
        <taxon>Neocallimastigomycetes</taxon>
        <taxon>Neocallimastigales</taxon>
        <taxon>Neocallimastigaceae</taxon>
        <taxon>Anaeromyces</taxon>
    </lineage>
</organism>
<feature type="transmembrane region" description="Helical" evidence="1">
    <location>
        <begin position="91"/>
        <end position="112"/>
    </location>
</feature>
<feature type="transmembrane region" description="Helical" evidence="1">
    <location>
        <begin position="42"/>
        <end position="65"/>
    </location>
</feature>
<evidence type="ECO:0000313" key="3">
    <source>
        <dbReference type="Proteomes" id="UP000193944"/>
    </source>
</evidence>
<dbReference type="AlphaFoldDB" id="A0A1Y1WWW1"/>
<comment type="caution">
    <text evidence="2">The sequence shown here is derived from an EMBL/GenBank/DDBJ whole genome shotgun (WGS) entry which is preliminary data.</text>
</comment>
<evidence type="ECO:0000313" key="2">
    <source>
        <dbReference type="EMBL" id="ORX78027.1"/>
    </source>
</evidence>
<keyword evidence="3" id="KW-1185">Reference proteome</keyword>